<dbReference type="PANTHER" id="PTHR21680:SF0">
    <property type="entry name" value="COILED-COIL DOMAIN-CONTAINING PROTEIN 124"/>
    <property type="match status" value="1"/>
</dbReference>
<gene>
    <name evidence="6" type="ORF">CMU_009510</name>
</gene>
<feature type="DNA-binding region" description="HMG box" evidence="3">
    <location>
        <begin position="170"/>
        <end position="218"/>
    </location>
</feature>
<evidence type="ECO:0000256" key="1">
    <source>
        <dbReference type="ARBA" id="ARBA00008296"/>
    </source>
</evidence>
<sequence>MGYGGVNQRAIEARERKMAAALEKKLREQEKLEDEKWADNDKHANRKLERKREAIQKHEEKSQRKAELRKIYEEEDSKVICNKATVSGPKKLTKAEIAQRALKFAMQKSKREYKESDNIDLLVENPNRVERDKQIEAKVSGIDYISASSLDDALAILTLGDKSYVDKHPEKRMKAAWLTFLDNNMPQLKSEFPNYKRSQLLQILQRRWKKAPENPCNQ</sequence>
<dbReference type="GO" id="GO:0006366">
    <property type="term" value="P:transcription by RNA polymerase II"/>
    <property type="evidence" value="ECO:0007669"/>
    <property type="project" value="TreeGrafter"/>
</dbReference>
<feature type="region of interest" description="Disordered" evidence="4">
    <location>
        <begin position="28"/>
        <end position="67"/>
    </location>
</feature>
<dbReference type="GeneID" id="6995965"/>
<protein>
    <recommendedName>
        <fullName evidence="5">HMG box domain-containing protein</fullName>
    </recommendedName>
</protein>
<dbReference type="eggNOG" id="KOG3223">
    <property type="taxonomic scope" value="Eukaryota"/>
</dbReference>
<dbReference type="InterPro" id="IPR009071">
    <property type="entry name" value="HMG_box_dom"/>
</dbReference>
<comment type="similarity">
    <text evidence="1">Belongs to the CCDC124 family.</text>
</comment>
<evidence type="ECO:0000256" key="2">
    <source>
        <dbReference type="ARBA" id="ARBA00023054"/>
    </source>
</evidence>
<dbReference type="Pfam" id="PF06244">
    <property type="entry name" value="Ccdc124"/>
    <property type="match status" value="1"/>
</dbReference>
<keyword evidence="3" id="KW-0238">DNA-binding</keyword>
<keyword evidence="3" id="KW-0539">Nucleus</keyword>
<dbReference type="EMBL" id="DS989729">
    <property type="protein sequence ID" value="EEA06459.1"/>
    <property type="molecule type" value="Genomic_DNA"/>
</dbReference>
<dbReference type="RefSeq" id="XP_002140808.1">
    <property type="nucleotide sequence ID" value="XM_002140772.1"/>
</dbReference>
<keyword evidence="2" id="KW-0175">Coiled coil</keyword>
<dbReference type="InterPro" id="IPR010422">
    <property type="entry name" value="Ccdc124/Oxs1"/>
</dbReference>
<proteinExistence type="inferred from homology"/>
<evidence type="ECO:0000256" key="4">
    <source>
        <dbReference type="SAM" id="MobiDB-lite"/>
    </source>
</evidence>
<dbReference type="InterPro" id="IPR054414">
    <property type="entry name" value="Ccdc124/Oxs1_C"/>
</dbReference>
<organism evidence="6 7">
    <name type="scientific">Cryptosporidium muris (strain RN66)</name>
    <dbReference type="NCBI Taxonomy" id="441375"/>
    <lineage>
        <taxon>Eukaryota</taxon>
        <taxon>Sar</taxon>
        <taxon>Alveolata</taxon>
        <taxon>Apicomplexa</taxon>
        <taxon>Conoidasida</taxon>
        <taxon>Coccidia</taxon>
        <taxon>Eucoccidiorida</taxon>
        <taxon>Eimeriorina</taxon>
        <taxon>Cryptosporidiidae</taxon>
        <taxon>Cryptosporidium</taxon>
    </lineage>
</organism>
<evidence type="ECO:0000313" key="6">
    <source>
        <dbReference type="EMBL" id="EEA06459.1"/>
    </source>
</evidence>
<reference evidence="6" key="1">
    <citation type="submission" date="2008-06" db="EMBL/GenBank/DDBJ databases">
        <authorList>
            <person name="Lorenzi H."/>
            <person name="Inman J."/>
            <person name="Miller J."/>
            <person name="Schobel S."/>
            <person name="Amedeo P."/>
            <person name="Caler E.V."/>
            <person name="da Silva J."/>
        </authorList>
    </citation>
    <scope>NUCLEOTIDE SEQUENCE [LARGE SCALE GENOMIC DNA]</scope>
    <source>
        <strain evidence="6">RN66</strain>
    </source>
</reference>
<evidence type="ECO:0000313" key="7">
    <source>
        <dbReference type="Proteomes" id="UP000001460"/>
    </source>
</evidence>
<accession>B6AE18</accession>
<dbReference type="Proteomes" id="UP000001460">
    <property type="component" value="Unassembled WGS sequence"/>
</dbReference>
<evidence type="ECO:0000256" key="3">
    <source>
        <dbReference type="PROSITE-ProRule" id="PRU00267"/>
    </source>
</evidence>
<name>B6AE18_CRYMR</name>
<dbReference type="PROSITE" id="PS50118">
    <property type="entry name" value="HMG_BOX_2"/>
    <property type="match status" value="1"/>
</dbReference>
<dbReference type="PANTHER" id="PTHR21680">
    <property type="entry name" value="COILED-COIL DOMAIN-CONTAINING PROTEIN 124"/>
    <property type="match status" value="1"/>
</dbReference>
<dbReference type="VEuPathDB" id="CryptoDB:CMU_009510"/>
<dbReference type="STRING" id="441375.B6AE18"/>
<dbReference type="InterPro" id="IPR036910">
    <property type="entry name" value="HMG_box_dom_sf"/>
</dbReference>
<evidence type="ECO:0000259" key="5">
    <source>
        <dbReference type="PROSITE" id="PS50118"/>
    </source>
</evidence>
<dbReference type="OrthoDB" id="76412at2759"/>
<dbReference type="GO" id="GO:0003713">
    <property type="term" value="F:transcription coactivator activity"/>
    <property type="evidence" value="ECO:0007669"/>
    <property type="project" value="TreeGrafter"/>
</dbReference>
<keyword evidence="7" id="KW-1185">Reference proteome</keyword>
<dbReference type="SUPFAM" id="SSF47095">
    <property type="entry name" value="HMG-box"/>
    <property type="match status" value="1"/>
</dbReference>
<dbReference type="GO" id="GO:0005634">
    <property type="term" value="C:nucleus"/>
    <property type="evidence" value="ECO:0007669"/>
    <property type="project" value="UniProtKB-UniRule"/>
</dbReference>
<feature type="domain" description="HMG box" evidence="5">
    <location>
        <begin position="170"/>
        <end position="218"/>
    </location>
</feature>
<dbReference type="OMA" id="FEERMMP"/>
<dbReference type="AlphaFoldDB" id="B6AE18"/>
<dbReference type="GO" id="GO:0003677">
    <property type="term" value="F:DNA binding"/>
    <property type="evidence" value="ECO:0007669"/>
    <property type="project" value="UniProtKB-UniRule"/>
</dbReference>